<keyword evidence="8" id="KW-1185">Reference proteome</keyword>
<proteinExistence type="predicted"/>
<evidence type="ECO:0000256" key="3">
    <source>
        <dbReference type="ARBA" id="ARBA00022989"/>
    </source>
</evidence>
<evidence type="ECO:0000256" key="4">
    <source>
        <dbReference type="ARBA" id="ARBA00023136"/>
    </source>
</evidence>
<feature type="compositionally biased region" description="Polar residues" evidence="5">
    <location>
        <begin position="235"/>
        <end position="260"/>
    </location>
</feature>
<dbReference type="Gene3D" id="1.20.5.510">
    <property type="entry name" value="Single helix bin"/>
    <property type="match status" value="1"/>
</dbReference>
<dbReference type="KEGG" id="pno:SNOG_00914"/>
<evidence type="ECO:0000256" key="1">
    <source>
        <dbReference type="ARBA" id="ARBA00004167"/>
    </source>
</evidence>
<reference evidence="8" key="1">
    <citation type="journal article" date="2021" name="BMC Genomics">
        <title>Chromosome-level genome assembly and manually-curated proteome of model necrotroph Parastagonospora nodorum Sn15 reveals a genome-wide trove of candidate effector homologs, and redundancy of virulence-related functions within an accessory chromosome.</title>
        <authorList>
            <person name="Bertazzoni S."/>
            <person name="Jones D.A.B."/>
            <person name="Phan H.T."/>
            <person name="Tan K.-C."/>
            <person name="Hane J.K."/>
        </authorList>
    </citation>
    <scope>NUCLEOTIDE SEQUENCE [LARGE SCALE GENOMIC DNA]</scope>
    <source>
        <strain evidence="8">SN15 / ATCC MYA-4574 / FGSC 10173)</strain>
    </source>
</reference>
<gene>
    <name evidence="7" type="ORF">JI435_009140</name>
</gene>
<dbReference type="VEuPathDB" id="FungiDB:JI435_009140"/>
<feature type="region of interest" description="Disordered" evidence="5">
    <location>
        <begin position="62"/>
        <end position="85"/>
    </location>
</feature>
<dbReference type="OrthoDB" id="3692311at2759"/>
<dbReference type="InterPro" id="IPR051694">
    <property type="entry name" value="Immunoregulatory_rcpt-like"/>
</dbReference>
<evidence type="ECO:0000313" key="8">
    <source>
        <dbReference type="Proteomes" id="UP000663193"/>
    </source>
</evidence>
<dbReference type="Proteomes" id="UP000663193">
    <property type="component" value="Chromosome 1"/>
</dbReference>
<sequence length="267" mass="28175">MADFGKFPDASCETGSNFFSCSAAPTFWGCCKSNPCTDKPSCKEGDLVPAFLGRPEQFAAYAPSASPSPTSTPSSAPSNASSSSSNNGAVIGGAVGGSLGAAILVGFIVFFLCRRRKRKQQVAHDEAGAASTPKMRQRFEDNTSAQFVGQSPPPTYSSPNSQFYQPIPPPKDSSNRRSYQAYRQEADGLQELPANTTPPAGHRTSELPGEAVSYRPHGISELPSSTTRVIAELETPQTSPDIQQGEFNNDLATPTNQTSDMAPGSAL</sequence>
<organism evidence="7 8">
    <name type="scientific">Phaeosphaeria nodorum (strain SN15 / ATCC MYA-4574 / FGSC 10173)</name>
    <name type="common">Glume blotch fungus</name>
    <name type="synonym">Parastagonospora nodorum</name>
    <dbReference type="NCBI Taxonomy" id="321614"/>
    <lineage>
        <taxon>Eukaryota</taxon>
        <taxon>Fungi</taxon>
        <taxon>Dikarya</taxon>
        <taxon>Ascomycota</taxon>
        <taxon>Pezizomycotina</taxon>
        <taxon>Dothideomycetes</taxon>
        <taxon>Pleosporomycetidae</taxon>
        <taxon>Pleosporales</taxon>
        <taxon>Pleosporineae</taxon>
        <taxon>Phaeosphaeriaceae</taxon>
        <taxon>Parastagonospora</taxon>
    </lineage>
</organism>
<keyword evidence="3 6" id="KW-1133">Transmembrane helix</keyword>
<dbReference type="PANTHER" id="PTHR15549">
    <property type="entry name" value="PAIRED IMMUNOGLOBULIN-LIKE TYPE 2 RECEPTOR"/>
    <property type="match status" value="1"/>
</dbReference>
<evidence type="ECO:0000256" key="2">
    <source>
        <dbReference type="ARBA" id="ARBA00022692"/>
    </source>
</evidence>
<keyword evidence="4 6" id="KW-0472">Membrane</keyword>
<dbReference type="EMBL" id="CP069023">
    <property type="protein sequence ID" value="QRC91408.1"/>
    <property type="molecule type" value="Genomic_DNA"/>
</dbReference>
<dbReference type="RefSeq" id="XP_001791581.1">
    <property type="nucleotide sequence ID" value="XM_001791529.1"/>
</dbReference>
<dbReference type="OMA" id="HQYASHA"/>
<comment type="subcellular location">
    <subcellularLocation>
        <location evidence="1">Membrane</location>
        <topology evidence="1">Single-pass membrane protein</topology>
    </subcellularLocation>
</comment>
<dbReference type="PANTHER" id="PTHR15549:SF27">
    <property type="entry name" value="CHITIN-BINDING TYPE-1 DOMAIN-CONTAINING PROTEIN"/>
    <property type="match status" value="1"/>
</dbReference>
<dbReference type="GO" id="GO:0071944">
    <property type="term" value="C:cell periphery"/>
    <property type="evidence" value="ECO:0007669"/>
    <property type="project" value="UniProtKB-ARBA"/>
</dbReference>
<keyword evidence="2 6" id="KW-0812">Transmembrane</keyword>
<evidence type="ECO:0000256" key="6">
    <source>
        <dbReference type="SAM" id="Phobius"/>
    </source>
</evidence>
<evidence type="ECO:0000256" key="5">
    <source>
        <dbReference type="SAM" id="MobiDB-lite"/>
    </source>
</evidence>
<evidence type="ECO:0000313" key="7">
    <source>
        <dbReference type="EMBL" id="QRC91408.1"/>
    </source>
</evidence>
<dbReference type="GO" id="GO:0016020">
    <property type="term" value="C:membrane"/>
    <property type="evidence" value="ECO:0007669"/>
    <property type="project" value="UniProtKB-SubCell"/>
</dbReference>
<name>A0A7U2HUR4_PHANO</name>
<dbReference type="AlphaFoldDB" id="A0A7U2HUR4"/>
<feature type="region of interest" description="Disordered" evidence="5">
    <location>
        <begin position="145"/>
        <end position="267"/>
    </location>
</feature>
<feature type="transmembrane region" description="Helical" evidence="6">
    <location>
        <begin position="89"/>
        <end position="113"/>
    </location>
</feature>
<accession>A0A7U2HUR4</accession>
<protein>
    <submittedName>
        <fullName evidence="7">Uncharacterized protein</fullName>
    </submittedName>
</protein>